<evidence type="ECO:0000313" key="2">
    <source>
        <dbReference type="EMBL" id="RIV37944.1"/>
    </source>
</evidence>
<proteinExistence type="predicted"/>
<feature type="region of interest" description="Disordered" evidence="1">
    <location>
        <begin position="136"/>
        <end position="160"/>
    </location>
</feature>
<comment type="caution">
    <text evidence="2">The sequence shown here is derived from an EMBL/GenBank/DDBJ whole genome shotgun (WGS) entry which is preliminary data.</text>
</comment>
<feature type="compositionally biased region" description="Basic residues" evidence="1">
    <location>
        <begin position="136"/>
        <end position="150"/>
    </location>
</feature>
<gene>
    <name evidence="2" type="ORF">D2L64_13390</name>
</gene>
<name>A0A418MU60_9ACTN</name>
<keyword evidence="3" id="KW-1185">Reference proteome</keyword>
<evidence type="ECO:0000313" key="3">
    <source>
        <dbReference type="Proteomes" id="UP000283832"/>
    </source>
</evidence>
<dbReference type="AlphaFoldDB" id="A0A418MU60"/>
<protein>
    <submittedName>
        <fullName evidence="2">Uncharacterized protein</fullName>
    </submittedName>
</protein>
<organism evidence="2 3">
    <name type="scientific">Micromonospora radicis</name>
    <dbReference type="NCBI Taxonomy" id="1894971"/>
    <lineage>
        <taxon>Bacteria</taxon>
        <taxon>Bacillati</taxon>
        <taxon>Actinomycetota</taxon>
        <taxon>Actinomycetes</taxon>
        <taxon>Micromonosporales</taxon>
        <taxon>Micromonosporaceae</taxon>
        <taxon>Micromonospora</taxon>
    </lineage>
</organism>
<reference evidence="2 3" key="1">
    <citation type="submission" date="2018-08" db="EMBL/GenBank/DDBJ databases">
        <title>Jishengella sp. nov., isolated from a root of Azadirachta indica A. Juss. var. siamensis Valenton.</title>
        <authorList>
            <person name="Kuncharoen N."/>
            <person name="Tanasupawat S."/>
            <person name="Kudo T."/>
            <person name="Ohkuma M."/>
        </authorList>
    </citation>
    <scope>NUCLEOTIDE SEQUENCE [LARGE SCALE GENOMIC DNA]</scope>
    <source>
        <strain evidence="2 3">AZ1-13</strain>
    </source>
</reference>
<accession>A0A418MU60</accession>
<feature type="region of interest" description="Disordered" evidence="1">
    <location>
        <begin position="173"/>
        <end position="197"/>
    </location>
</feature>
<dbReference type="EMBL" id="QXEC01000011">
    <property type="protein sequence ID" value="RIV37944.1"/>
    <property type="molecule type" value="Genomic_DNA"/>
</dbReference>
<dbReference type="Proteomes" id="UP000283832">
    <property type="component" value="Unassembled WGS sequence"/>
</dbReference>
<sequence length="197" mass="20309">MGTSVAGSGLAVRPTRRRCSEVDVHAGRLAGRGDVRAGLLEGGLLAGRGRIGGCRGLGHLGPELRHRGDHPAVRAAAAGHLAEFLRHVGVDLREQRGGRFLAGPQGADQCLLRVVAGLLQRLAEFLVAGRVGGRCRRGRGGGRGRRRGGRRGGGCGGGRRGRCRGGCPIPTAGGECQHGGAGQGKSRRSNPVHAREP</sequence>
<evidence type="ECO:0000256" key="1">
    <source>
        <dbReference type="SAM" id="MobiDB-lite"/>
    </source>
</evidence>